<evidence type="ECO:0000313" key="2">
    <source>
        <dbReference type="Proteomes" id="UP001281147"/>
    </source>
</evidence>
<proteinExistence type="predicted"/>
<comment type="caution">
    <text evidence="1">The sequence shown here is derived from an EMBL/GenBank/DDBJ whole genome shotgun (WGS) entry which is preliminary data.</text>
</comment>
<dbReference type="Proteomes" id="UP001281147">
    <property type="component" value="Unassembled WGS sequence"/>
</dbReference>
<evidence type="ECO:0000313" key="1">
    <source>
        <dbReference type="EMBL" id="KAK3706275.1"/>
    </source>
</evidence>
<gene>
    <name evidence="1" type="ORF">LTR37_012790</name>
</gene>
<protein>
    <submittedName>
        <fullName evidence="1">Uncharacterized protein</fullName>
    </submittedName>
</protein>
<keyword evidence="2" id="KW-1185">Reference proteome</keyword>
<accession>A0ACC3MY28</accession>
<name>A0ACC3MY28_9PEZI</name>
<organism evidence="1 2">
    <name type="scientific">Vermiconidia calcicola</name>
    <dbReference type="NCBI Taxonomy" id="1690605"/>
    <lineage>
        <taxon>Eukaryota</taxon>
        <taxon>Fungi</taxon>
        <taxon>Dikarya</taxon>
        <taxon>Ascomycota</taxon>
        <taxon>Pezizomycotina</taxon>
        <taxon>Dothideomycetes</taxon>
        <taxon>Dothideomycetidae</taxon>
        <taxon>Mycosphaerellales</taxon>
        <taxon>Extremaceae</taxon>
        <taxon>Vermiconidia</taxon>
    </lineage>
</organism>
<sequence>METVVQDEQGGGRKTGKKKGKRGGKKNKAKADQPEAQLAADEVRMGETAGGVRPDETTAEANGMPSIEISPNSTAVQSEADDIPEKDDRAVIEEWLKYETSPAWVNNLALLHRTKLINHIYNHKNPDDNQNWNLELRQLFWRAVIRANFFWVNPDTGLATGKPKPIHYPDGAHTGDFNLFIMCAAERADRVGRDLPFPEYVKEVEDEVRSFLAKAQEERDQFQHLAFLLMFDEEQKRVLGLGELQDRIKRTFQDLEIDCSKFTMIKAAPPVSANPNVEMAEKIWQGVISRL</sequence>
<dbReference type="EMBL" id="JAUTXU010000121">
    <property type="protein sequence ID" value="KAK3706275.1"/>
    <property type="molecule type" value="Genomic_DNA"/>
</dbReference>
<reference evidence="1" key="1">
    <citation type="submission" date="2023-07" db="EMBL/GenBank/DDBJ databases">
        <title>Black Yeasts Isolated from many extreme environments.</title>
        <authorList>
            <person name="Coleine C."/>
            <person name="Stajich J.E."/>
            <person name="Selbmann L."/>
        </authorList>
    </citation>
    <scope>NUCLEOTIDE SEQUENCE</scope>
    <source>
        <strain evidence="1">CCFEE 5714</strain>
    </source>
</reference>